<keyword evidence="2" id="KW-0732">Signal</keyword>
<accession>A0A1E8CIH8</accession>
<dbReference type="STRING" id="1524254.PHACT_03430"/>
<dbReference type="Proteomes" id="UP000175669">
    <property type="component" value="Unassembled WGS sequence"/>
</dbReference>
<feature type="compositionally biased region" description="Low complexity" evidence="1">
    <location>
        <begin position="61"/>
        <end position="72"/>
    </location>
</feature>
<gene>
    <name evidence="3" type="ORF">PHACT_03430</name>
</gene>
<evidence type="ECO:0000256" key="2">
    <source>
        <dbReference type="SAM" id="SignalP"/>
    </source>
</evidence>
<feature type="region of interest" description="Disordered" evidence="1">
    <location>
        <begin position="39"/>
        <end position="72"/>
    </location>
</feature>
<evidence type="ECO:0000256" key="1">
    <source>
        <dbReference type="SAM" id="MobiDB-lite"/>
    </source>
</evidence>
<proteinExistence type="predicted"/>
<dbReference type="RefSeq" id="WP_070115923.1">
    <property type="nucleotide sequence ID" value="NZ_CAXATG010000007.1"/>
</dbReference>
<reference evidence="4" key="1">
    <citation type="submission" date="2016-07" db="EMBL/GenBank/DDBJ databases">
        <authorList>
            <person name="Florea S."/>
            <person name="Webb J.S."/>
            <person name="Jaromczyk J."/>
            <person name="Schardl C.L."/>
        </authorList>
    </citation>
    <scope>NUCLEOTIDE SEQUENCE [LARGE SCALE GENOMIC DNA]</scope>
    <source>
        <strain evidence="4">KCTC 42131</strain>
    </source>
</reference>
<evidence type="ECO:0000313" key="4">
    <source>
        <dbReference type="Proteomes" id="UP000175669"/>
    </source>
</evidence>
<evidence type="ECO:0008006" key="5">
    <source>
        <dbReference type="Google" id="ProtNLM"/>
    </source>
</evidence>
<sequence>MFLPGMILRRLIWAAFMPMLLASGLLLSSAVMAQPDAGFDESRRAASEPVDDTDSPDHADSANSADNAGGDAAELAEGDDIITRTMAEIEHTNAWRWLEARRDGVSKNVSVIGRNLDDWLAGEGIGERSNESYMRLRINQRVGRFNTYHGNIRVGGSIDLPRATERWKLIFESENTERDSLRDQRLNNVSTASFTGGFRYEHPERNGWRFNHDVGMRAKIPLDPFYRFRVRYGVDLSDDWYAGFSTRIFYYNNEGWGQDTRVFFTRILTDKLNFRVESEVNYEHDERLTEFSQSVALYQTLGERETLTYEIGLIGQNQPVATVDNYFAQMVYRKAIYEDWLVLELVPQLLAEHENDWQPDPRVQMNLEIYFFDF</sequence>
<comment type="caution">
    <text evidence="3">The sequence shown here is derived from an EMBL/GenBank/DDBJ whole genome shotgun (WGS) entry which is preliminary data.</text>
</comment>
<organism evidence="3 4">
    <name type="scientific">Pseudohongiella acticola</name>
    <dbReference type="NCBI Taxonomy" id="1524254"/>
    <lineage>
        <taxon>Bacteria</taxon>
        <taxon>Pseudomonadati</taxon>
        <taxon>Pseudomonadota</taxon>
        <taxon>Gammaproteobacteria</taxon>
        <taxon>Pseudomonadales</taxon>
        <taxon>Pseudohongiellaceae</taxon>
        <taxon>Pseudohongiella</taxon>
    </lineage>
</organism>
<protein>
    <recommendedName>
        <fullName evidence="5">DUF481 domain-containing protein</fullName>
    </recommendedName>
</protein>
<evidence type="ECO:0000313" key="3">
    <source>
        <dbReference type="EMBL" id="OFE12300.1"/>
    </source>
</evidence>
<dbReference type="AlphaFoldDB" id="A0A1E8CIH8"/>
<dbReference type="EMBL" id="MASR01000001">
    <property type="protein sequence ID" value="OFE12300.1"/>
    <property type="molecule type" value="Genomic_DNA"/>
</dbReference>
<keyword evidence="4" id="KW-1185">Reference proteome</keyword>
<name>A0A1E8CIH8_9GAMM</name>
<feature type="signal peptide" evidence="2">
    <location>
        <begin position="1"/>
        <end position="33"/>
    </location>
</feature>
<feature type="chain" id="PRO_5009212122" description="DUF481 domain-containing protein" evidence="2">
    <location>
        <begin position="34"/>
        <end position="374"/>
    </location>
</feature>